<dbReference type="RefSeq" id="WP_223928944.1">
    <property type="nucleotide sequence ID" value="NZ_BPTU01000001.1"/>
</dbReference>
<dbReference type="Proteomes" id="UP000825483">
    <property type="component" value="Unassembled WGS sequence"/>
</dbReference>
<name>A0A9R1CXT1_9BACT</name>
<keyword evidence="2" id="KW-1185">Reference proteome</keyword>
<gene>
    <name evidence="1" type="ORF">PRLR5076_18950</name>
</gene>
<proteinExistence type="predicted"/>
<dbReference type="EMBL" id="BPUB01000002">
    <property type="protein sequence ID" value="GJG59044.1"/>
    <property type="molecule type" value="Genomic_DNA"/>
</dbReference>
<dbReference type="AlphaFoldDB" id="A0A9R1CXT1"/>
<accession>A0A9R1CXT1</accession>
<evidence type="ECO:0000313" key="2">
    <source>
        <dbReference type="Proteomes" id="UP000825483"/>
    </source>
</evidence>
<protein>
    <submittedName>
        <fullName evidence="1">Uncharacterized protein</fullName>
    </submittedName>
</protein>
<sequence>MRTKAQSLEILTRYAKARLKNEKFVFCIAGVVNYDGKEWGIYSLADCTTIPEHRGRLFLRLQRTEGYTTRECEAWLDELDKESLDRMVSRTHELFKEQIEPYIVTAE</sequence>
<evidence type="ECO:0000313" key="1">
    <source>
        <dbReference type="EMBL" id="GJG59044.1"/>
    </source>
</evidence>
<dbReference type="GeneID" id="72466914"/>
<organism evidence="1 2">
    <name type="scientific">Prevotella lacticifex</name>
    <dbReference type="NCBI Taxonomy" id="2854755"/>
    <lineage>
        <taxon>Bacteria</taxon>
        <taxon>Pseudomonadati</taxon>
        <taxon>Bacteroidota</taxon>
        <taxon>Bacteroidia</taxon>
        <taxon>Bacteroidales</taxon>
        <taxon>Prevotellaceae</taxon>
        <taxon>Prevotella</taxon>
    </lineage>
</organism>
<comment type="caution">
    <text evidence="1">The sequence shown here is derived from an EMBL/GenBank/DDBJ whole genome shotgun (WGS) entry which is preliminary data.</text>
</comment>
<reference evidence="1" key="1">
    <citation type="journal article" date="2022" name="Int. J. Syst. Evol. Microbiol.">
        <title>Prevotella lacticifex sp. nov., isolated from the rumen of cows.</title>
        <authorList>
            <person name="Shinkai T."/>
            <person name="Ikeyama N."/>
            <person name="Kumagai M."/>
            <person name="Ohmori H."/>
            <person name="Sakamoto M."/>
            <person name="Ohkuma M."/>
            <person name="Mitsumori M."/>
        </authorList>
    </citation>
    <scope>NUCLEOTIDE SEQUENCE</scope>
    <source>
        <strain evidence="1">R5076</strain>
    </source>
</reference>